<dbReference type="EMBL" id="QXFY01001980">
    <property type="protein sequence ID" value="KAE9305404.1"/>
    <property type="molecule type" value="Genomic_DNA"/>
</dbReference>
<dbReference type="Gene3D" id="3.10.20.370">
    <property type="match status" value="1"/>
</dbReference>
<keyword evidence="1" id="KW-0511">Multifunctional enzyme</keyword>
<dbReference type="Pfam" id="PF17919">
    <property type="entry name" value="RT_RNaseH_2"/>
    <property type="match status" value="1"/>
</dbReference>
<accession>A0A6G0QVW9</accession>
<name>A0A6G0QVW9_9STRA</name>
<feature type="domain" description="Reverse transcriptase/retrotransposon-derived protein RNase H-like" evidence="2">
    <location>
        <begin position="81"/>
        <end position="140"/>
    </location>
</feature>
<reference evidence="3 4" key="1">
    <citation type="submission" date="2018-09" db="EMBL/GenBank/DDBJ databases">
        <title>Genomic investigation of the strawberry pathogen Phytophthora fragariae indicates pathogenicity is determined by transcriptional variation in three key races.</title>
        <authorList>
            <person name="Adams T.M."/>
            <person name="Armitage A.D."/>
            <person name="Sobczyk M.K."/>
            <person name="Bates H.J."/>
            <person name="Dunwell J.M."/>
            <person name="Nellist C.F."/>
            <person name="Harrison R.J."/>
        </authorList>
    </citation>
    <scope>NUCLEOTIDE SEQUENCE [LARGE SCALE GENOMIC DNA]</scope>
    <source>
        <strain evidence="3 4">NOV-77</strain>
    </source>
</reference>
<organism evidence="3 4">
    <name type="scientific">Phytophthora fragariae</name>
    <dbReference type="NCBI Taxonomy" id="53985"/>
    <lineage>
        <taxon>Eukaryota</taxon>
        <taxon>Sar</taxon>
        <taxon>Stramenopiles</taxon>
        <taxon>Oomycota</taxon>
        <taxon>Peronosporomycetes</taxon>
        <taxon>Peronosporales</taxon>
        <taxon>Peronosporaceae</taxon>
        <taxon>Phytophthora</taxon>
    </lineage>
</organism>
<dbReference type="GO" id="GO:0003824">
    <property type="term" value="F:catalytic activity"/>
    <property type="evidence" value="ECO:0007669"/>
    <property type="project" value="UniProtKB-KW"/>
</dbReference>
<dbReference type="FunFam" id="3.30.70.270:FF:000045">
    <property type="entry name" value="Transposon Tf2-7 polyprotein"/>
    <property type="match status" value="1"/>
</dbReference>
<protein>
    <recommendedName>
        <fullName evidence="2">Reverse transcriptase/retrotransposon-derived protein RNase H-like domain-containing protein</fullName>
    </recommendedName>
</protein>
<evidence type="ECO:0000313" key="3">
    <source>
        <dbReference type="EMBL" id="KAE9305404.1"/>
    </source>
</evidence>
<dbReference type="PANTHER" id="PTHR37984:SF5">
    <property type="entry name" value="PROTEIN NYNRIN-LIKE"/>
    <property type="match status" value="1"/>
</dbReference>
<gene>
    <name evidence="3" type="ORF">PF008_g21734</name>
</gene>
<proteinExistence type="predicted"/>
<dbReference type="Gene3D" id="3.30.70.270">
    <property type="match status" value="1"/>
</dbReference>
<dbReference type="InterPro" id="IPR050951">
    <property type="entry name" value="Retrovirus_Pol_polyprotein"/>
</dbReference>
<dbReference type="InterPro" id="IPR041577">
    <property type="entry name" value="RT_RNaseH_2"/>
</dbReference>
<dbReference type="Proteomes" id="UP000486351">
    <property type="component" value="Unassembled WGS sequence"/>
</dbReference>
<dbReference type="InterPro" id="IPR043502">
    <property type="entry name" value="DNA/RNA_pol_sf"/>
</dbReference>
<dbReference type="AlphaFoldDB" id="A0A6G0QVW9"/>
<sequence length="143" mass="16356">MKKCHWGRSQVAFLGHIVTPKGILPNPEKVKAVMNVQRPCDVHGMRSFLGLTSYFRRYIPGYALISAPLERLKAKEASFFWNEDCESAFQQLKRALMKPPILVYPDMKKRFKLYVDSSRYVVGACLIQQSEGRDRIVAYAVTG</sequence>
<evidence type="ECO:0000256" key="1">
    <source>
        <dbReference type="ARBA" id="ARBA00023268"/>
    </source>
</evidence>
<evidence type="ECO:0000259" key="2">
    <source>
        <dbReference type="Pfam" id="PF17919"/>
    </source>
</evidence>
<dbReference type="InterPro" id="IPR043128">
    <property type="entry name" value="Rev_trsase/Diguanyl_cyclase"/>
</dbReference>
<evidence type="ECO:0000313" key="4">
    <source>
        <dbReference type="Proteomes" id="UP000486351"/>
    </source>
</evidence>
<dbReference type="PANTHER" id="PTHR37984">
    <property type="entry name" value="PROTEIN CBG26694"/>
    <property type="match status" value="1"/>
</dbReference>
<dbReference type="SUPFAM" id="SSF56672">
    <property type="entry name" value="DNA/RNA polymerases"/>
    <property type="match status" value="1"/>
</dbReference>
<comment type="caution">
    <text evidence="3">The sequence shown here is derived from an EMBL/GenBank/DDBJ whole genome shotgun (WGS) entry which is preliminary data.</text>
</comment>